<dbReference type="EMBL" id="CAJOBH010080302">
    <property type="protein sequence ID" value="CAF4513941.1"/>
    <property type="molecule type" value="Genomic_DNA"/>
</dbReference>
<evidence type="ECO:0000313" key="4">
    <source>
        <dbReference type="Proteomes" id="UP000681720"/>
    </source>
</evidence>
<evidence type="ECO:0000313" key="2">
    <source>
        <dbReference type="EMBL" id="CAF4513941.1"/>
    </source>
</evidence>
<evidence type="ECO:0000313" key="3">
    <source>
        <dbReference type="EMBL" id="CAF4984731.1"/>
    </source>
</evidence>
<protein>
    <submittedName>
        <fullName evidence="3">Uncharacterized protein</fullName>
    </submittedName>
</protein>
<feature type="non-terminal residue" evidence="3">
    <location>
        <position position="33"/>
    </location>
</feature>
<feature type="compositionally biased region" description="Polar residues" evidence="1">
    <location>
        <begin position="24"/>
        <end position="33"/>
    </location>
</feature>
<proteinExistence type="predicted"/>
<organism evidence="3 4">
    <name type="scientific">Rotaria magnacalcarata</name>
    <dbReference type="NCBI Taxonomy" id="392030"/>
    <lineage>
        <taxon>Eukaryota</taxon>
        <taxon>Metazoa</taxon>
        <taxon>Spiralia</taxon>
        <taxon>Gnathifera</taxon>
        <taxon>Rotifera</taxon>
        <taxon>Eurotatoria</taxon>
        <taxon>Bdelloidea</taxon>
        <taxon>Philodinida</taxon>
        <taxon>Philodinidae</taxon>
        <taxon>Rotaria</taxon>
    </lineage>
</organism>
<dbReference type="Proteomes" id="UP000681720">
    <property type="component" value="Unassembled WGS sequence"/>
</dbReference>
<comment type="caution">
    <text evidence="3">The sequence shown here is derived from an EMBL/GenBank/DDBJ whole genome shotgun (WGS) entry which is preliminary data.</text>
</comment>
<dbReference type="AlphaFoldDB" id="A0A8S3DNJ7"/>
<dbReference type="Proteomes" id="UP000681967">
    <property type="component" value="Unassembled WGS sequence"/>
</dbReference>
<reference evidence="3" key="1">
    <citation type="submission" date="2021-02" db="EMBL/GenBank/DDBJ databases">
        <authorList>
            <person name="Nowell W R."/>
        </authorList>
    </citation>
    <scope>NUCLEOTIDE SEQUENCE</scope>
</reference>
<accession>A0A8S3DNJ7</accession>
<gene>
    <name evidence="2" type="ORF">BYL167_LOCUS36606</name>
    <name evidence="3" type="ORF">GIL414_LOCUS56265</name>
</gene>
<evidence type="ECO:0000256" key="1">
    <source>
        <dbReference type="SAM" id="MobiDB-lite"/>
    </source>
</evidence>
<feature type="region of interest" description="Disordered" evidence="1">
    <location>
        <begin position="1"/>
        <end position="33"/>
    </location>
</feature>
<dbReference type="EMBL" id="CAJOBJ010201608">
    <property type="protein sequence ID" value="CAF4984731.1"/>
    <property type="molecule type" value="Genomic_DNA"/>
</dbReference>
<sequence>MQGSSIALPTGSVKRTSAGVPISSRITSNTPTI</sequence>
<name>A0A8S3DNJ7_9BILA</name>